<accession>A0ABD0Y389</accession>
<comment type="caution">
    <text evidence="1">The sequence shown here is derived from an EMBL/GenBank/DDBJ whole genome shotgun (WGS) entry which is preliminary data.</text>
</comment>
<organism evidence="1 2">
    <name type="scientific">Ranatra chinensis</name>
    <dbReference type="NCBI Taxonomy" id="642074"/>
    <lineage>
        <taxon>Eukaryota</taxon>
        <taxon>Metazoa</taxon>
        <taxon>Ecdysozoa</taxon>
        <taxon>Arthropoda</taxon>
        <taxon>Hexapoda</taxon>
        <taxon>Insecta</taxon>
        <taxon>Pterygota</taxon>
        <taxon>Neoptera</taxon>
        <taxon>Paraneoptera</taxon>
        <taxon>Hemiptera</taxon>
        <taxon>Heteroptera</taxon>
        <taxon>Panheteroptera</taxon>
        <taxon>Nepomorpha</taxon>
        <taxon>Nepidae</taxon>
        <taxon>Ranatrinae</taxon>
        <taxon>Ranatra</taxon>
    </lineage>
</organism>
<evidence type="ECO:0000313" key="1">
    <source>
        <dbReference type="EMBL" id="KAL1117687.1"/>
    </source>
</evidence>
<evidence type="ECO:0008006" key="3">
    <source>
        <dbReference type="Google" id="ProtNLM"/>
    </source>
</evidence>
<sequence length="359" mass="40775">MAQYTLPFLFINLGGEMIYILDQRLRAQNIAVEKSRKVLNEIVGIMFNPRFMEELFKPQEVYNKAALKSLFHDLAHASIMRLNDTSMSKLYDLMTMVFKWQVFLASHPKELVLITLNHLDGMRSVVTMANINKQLDTAYFMLIKTCGQMSCGELQAIRYSLLNFLQDVRVRVSLLLRQGLQNPDGSFVISPNLTLFYGSEVPGKMRIFSKDGYPVDLINFYSGGCYSVASQPGSTELRGIRNTSLGTNIYSTSRVDAEKKEYYCGNENLRREIDLLVTQLGGDNRKVPEESFPLQLFDLQEEQFHPDWNAAGSSSTVPTALNAENPHKDALNKILSEMQPSIPKDQSHFDLLDLMDELT</sequence>
<dbReference type="AlphaFoldDB" id="A0ABD0Y389"/>
<reference evidence="1 2" key="1">
    <citation type="submission" date="2024-07" db="EMBL/GenBank/DDBJ databases">
        <title>Chromosome-level genome assembly of the water stick insect Ranatra chinensis (Heteroptera: Nepidae).</title>
        <authorList>
            <person name="Liu X."/>
        </authorList>
    </citation>
    <scope>NUCLEOTIDE SEQUENCE [LARGE SCALE GENOMIC DNA]</scope>
    <source>
        <strain evidence="1">Cailab_2021Rc</strain>
        <tissue evidence="1">Muscle</tissue>
    </source>
</reference>
<dbReference type="Proteomes" id="UP001558652">
    <property type="component" value="Unassembled WGS sequence"/>
</dbReference>
<dbReference type="EMBL" id="JBFDAA010000015">
    <property type="protein sequence ID" value="KAL1117687.1"/>
    <property type="molecule type" value="Genomic_DNA"/>
</dbReference>
<dbReference type="PANTHER" id="PTHR21439:SF0">
    <property type="entry name" value="PROTEIN OSCP1"/>
    <property type="match status" value="1"/>
</dbReference>
<dbReference type="Pfam" id="PF10188">
    <property type="entry name" value="Oscp1"/>
    <property type="match status" value="1"/>
</dbReference>
<gene>
    <name evidence="1" type="ORF">AAG570_004002</name>
</gene>
<evidence type="ECO:0000313" key="2">
    <source>
        <dbReference type="Proteomes" id="UP001558652"/>
    </source>
</evidence>
<dbReference type="InterPro" id="IPR019332">
    <property type="entry name" value="OSCP1"/>
</dbReference>
<name>A0ABD0Y389_9HEMI</name>
<dbReference type="PANTHER" id="PTHR21439">
    <property type="entry name" value="OXIDORED-NITRO DOMAIN-CONTAINING PROTEIN"/>
    <property type="match status" value="1"/>
</dbReference>
<protein>
    <recommendedName>
        <fullName evidence="3">Protein OSCP1</fullName>
    </recommendedName>
</protein>
<proteinExistence type="predicted"/>
<keyword evidence="2" id="KW-1185">Reference proteome</keyword>